<gene>
    <name evidence="2" type="ORF">ACFQSB_30095</name>
</gene>
<proteinExistence type="predicted"/>
<dbReference type="EMBL" id="JBHTCG010000027">
    <property type="protein sequence ID" value="MFC7386493.1"/>
    <property type="molecule type" value="Genomic_DNA"/>
</dbReference>
<feature type="domain" description="DUF397" evidence="1">
    <location>
        <begin position="9"/>
        <end position="62"/>
    </location>
</feature>
<reference evidence="3" key="1">
    <citation type="journal article" date="2019" name="Int. J. Syst. Evol. Microbiol.">
        <title>The Global Catalogue of Microorganisms (GCM) 10K type strain sequencing project: providing services to taxonomists for standard genome sequencing and annotation.</title>
        <authorList>
            <consortium name="The Broad Institute Genomics Platform"/>
            <consortium name="The Broad Institute Genome Sequencing Center for Infectious Disease"/>
            <person name="Wu L."/>
            <person name="Ma J."/>
        </authorList>
    </citation>
    <scope>NUCLEOTIDE SEQUENCE [LARGE SCALE GENOMIC DNA]</scope>
    <source>
        <strain evidence="3">CECT 7649</strain>
    </source>
</reference>
<evidence type="ECO:0000259" key="1">
    <source>
        <dbReference type="Pfam" id="PF04149"/>
    </source>
</evidence>
<dbReference type="Proteomes" id="UP001596496">
    <property type="component" value="Unassembled WGS sequence"/>
</dbReference>
<dbReference type="Pfam" id="PF04149">
    <property type="entry name" value="DUF397"/>
    <property type="match status" value="1"/>
</dbReference>
<evidence type="ECO:0000313" key="2">
    <source>
        <dbReference type="EMBL" id="MFC7386493.1"/>
    </source>
</evidence>
<accession>A0ABW2PBD3</accession>
<name>A0ABW2PBD3_9ACTN</name>
<comment type="caution">
    <text evidence="2">The sequence shown here is derived from an EMBL/GenBank/DDBJ whole genome shotgun (WGS) entry which is preliminary data.</text>
</comment>
<dbReference type="RefSeq" id="WP_380830225.1">
    <property type="nucleotide sequence ID" value="NZ_JBHTCG010000027.1"/>
</dbReference>
<evidence type="ECO:0000313" key="3">
    <source>
        <dbReference type="Proteomes" id="UP001596496"/>
    </source>
</evidence>
<organism evidence="2 3">
    <name type="scientific">Sphaerisporangium rhizosphaerae</name>
    <dbReference type="NCBI Taxonomy" id="2269375"/>
    <lineage>
        <taxon>Bacteria</taxon>
        <taxon>Bacillati</taxon>
        <taxon>Actinomycetota</taxon>
        <taxon>Actinomycetes</taxon>
        <taxon>Streptosporangiales</taxon>
        <taxon>Streptosporangiaceae</taxon>
        <taxon>Sphaerisporangium</taxon>
    </lineage>
</organism>
<dbReference type="InterPro" id="IPR007278">
    <property type="entry name" value="DUF397"/>
</dbReference>
<sequence>MQAQRRDGVWRKSARSGVQSNCVEARFDGVTVWVRNSNDVGPGRAVVGFGAEGWSVFLEAVRAGELGLDRLGADARSVGEATVSRDGRGVAVQGRGYGPPVVYTAAEWQAFLDGVRHDGEFTLAWLSESATA</sequence>
<protein>
    <submittedName>
        <fullName evidence="2">DUF397 domain-containing protein</fullName>
    </submittedName>
</protein>
<keyword evidence="3" id="KW-1185">Reference proteome</keyword>